<sequence length="464" mass="48924">MKRSNVRLRTRAALALVAGTLLAGTAFSGTAAGHGGGLRAAAGSLSVPTWLFLLTGGGVVGASFLLASFVTDRAFIRAVHGWRRVADAPVATATTLTRVVSVAALVGIIAVGFLGPETMFRNAAILAVWVGWWAGYVATVYLVGNSWPALNPWRAVAEWVPTLDYEYPERLGAWPSVAGLLALVWLEVVSPLADDPRLLAWVVVGYSVATLAGAFVFGPDSWFGSVDPVARLFRYYGRVAPLQRAESGGLELRPPGAALTDPLPDDGRDGVAFVVAILWVTTYDGFVGTPVWVAIAESLVGLGVPPVVLYPAALLAGYALFVGAWWLASRLARGTADTYLTPEAIARRFAASLLPIAAGYHLAHFLGLFVTLSPALVAALSNPLSPPINPSVVALPGWFGMLAVAFVLLGHLLAVWGAHASAYEVFPGRLQAVRSQYPFVVVMVLYTMTSLWIVSAPSAAPPFV</sequence>
<keyword evidence="3" id="KW-1185">Reference proteome</keyword>
<dbReference type="GeneID" id="72190925"/>
<keyword evidence="1" id="KW-0472">Membrane</keyword>
<proteinExistence type="predicted"/>
<reference evidence="2" key="1">
    <citation type="submission" date="2022-04" db="EMBL/GenBank/DDBJ databases">
        <title>Diverse halophilic archaea isolated from saline environments.</title>
        <authorList>
            <person name="Cui H.-L."/>
        </authorList>
    </citation>
    <scope>NUCLEOTIDE SEQUENCE</scope>
    <source>
        <strain evidence="2">XZYJT40</strain>
    </source>
</reference>
<feature type="transmembrane region" description="Helical" evidence="1">
    <location>
        <begin position="307"/>
        <end position="328"/>
    </location>
</feature>
<feature type="transmembrane region" description="Helical" evidence="1">
    <location>
        <begin position="90"/>
        <end position="114"/>
    </location>
</feature>
<name>A0A8U0IGZ1_9EURY</name>
<evidence type="ECO:0000256" key="1">
    <source>
        <dbReference type="SAM" id="Phobius"/>
    </source>
</evidence>
<feature type="transmembrane region" description="Helical" evidence="1">
    <location>
        <begin position="437"/>
        <end position="455"/>
    </location>
</feature>
<dbReference type="KEGG" id="haxz:M0R88_13680"/>
<feature type="transmembrane region" description="Helical" evidence="1">
    <location>
        <begin position="120"/>
        <end position="144"/>
    </location>
</feature>
<protein>
    <submittedName>
        <fullName evidence="2">Uncharacterized protein</fullName>
    </submittedName>
</protein>
<gene>
    <name evidence="2" type="ORF">M0R88_13680</name>
</gene>
<evidence type="ECO:0000313" key="3">
    <source>
        <dbReference type="Proteomes" id="UP000830434"/>
    </source>
</evidence>
<keyword evidence="1" id="KW-1133">Transmembrane helix</keyword>
<organism evidence="2 3">
    <name type="scientific">Halorussus gelatinilyticus</name>
    <dbReference type="NCBI Taxonomy" id="2937524"/>
    <lineage>
        <taxon>Archaea</taxon>
        <taxon>Methanobacteriati</taxon>
        <taxon>Methanobacteriota</taxon>
        <taxon>Stenosarchaea group</taxon>
        <taxon>Halobacteria</taxon>
        <taxon>Halobacteriales</taxon>
        <taxon>Haladaptataceae</taxon>
        <taxon>Halorussus</taxon>
    </lineage>
</organism>
<dbReference type="Proteomes" id="UP000830434">
    <property type="component" value="Chromosome"/>
</dbReference>
<feature type="transmembrane region" description="Helical" evidence="1">
    <location>
        <begin position="271"/>
        <end position="295"/>
    </location>
</feature>
<feature type="transmembrane region" description="Helical" evidence="1">
    <location>
        <begin position="171"/>
        <end position="192"/>
    </location>
</feature>
<evidence type="ECO:0000313" key="2">
    <source>
        <dbReference type="EMBL" id="UPV99563.1"/>
    </source>
</evidence>
<feature type="transmembrane region" description="Helical" evidence="1">
    <location>
        <begin position="50"/>
        <end position="70"/>
    </location>
</feature>
<feature type="transmembrane region" description="Helical" evidence="1">
    <location>
        <begin position="397"/>
        <end position="416"/>
    </location>
</feature>
<dbReference type="EMBL" id="CP096658">
    <property type="protein sequence ID" value="UPV99563.1"/>
    <property type="molecule type" value="Genomic_DNA"/>
</dbReference>
<accession>A0A8U0IGZ1</accession>
<dbReference type="RefSeq" id="WP_248654055.1">
    <property type="nucleotide sequence ID" value="NZ_CP096658.1"/>
</dbReference>
<feature type="transmembrane region" description="Helical" evidence="1">
    <location>
        <begin position="198"/>
        <end position="217"/>
    </location>
</feature>
<dbReference type="AlphaFoldDB" id="A0A8U0IGZ1"/>
<keyword evidence="1" id="KW-0812">Transmembrane</keyword>
<feature type="transmembrane region" description="Helical" evidence="1">
    <location>
        <begin position="349"/>
        <end position="377"/>
    </location>
</feature>